<feature type="region of interest" description="Disordered" evidence="3">
    <location>
        <begin position="1"/>
        <end position="20"/>
    </location>
</feature>
<dbReference type="KEGG" id="aqu:105314861"/>
<dbReference type="AlphaFoldDB" id="A0AAN0IR35"/>
<evidence type="ECO:0000256" key="2">
    <source>
        <dbReference type="PROSITE-ProRule" id="PRU00504"/>
    </source>
</evidence>
<keyword evidence="5" id="KW-1185">Reference proteome</keyword>
<dbReference type="GeneID" id="105314861"/>
<accession>A0AAN0IR35</accession>
<dbReference type="PANTHER" id="PTHR24104">
    <property type="entry name" value="E3 UBIQUITIN-PROTEIN LIGASE NHLRC1-RELATED"/>
    <property type="match status" value="1"/>
</dbReference>
<dbReference type="Pfam" id="PF01436">
    <property type="entry name" value="NHL"/>
    <property type="match status" value="1"/>
</dbReference>
<dbReference type="Proteomes" id="UP000007879">
    <property type="component" value="Unassembled WGS sequence"/>
</dbReference>
<dbReference type="RefSeq" id="XP_011407572.1">
    <property type="nucleotide sequence ID" value="XM_011409270.1"/>
</dbReference>
<reference evidence="4" key="2">
    <citation type="submission" date="2024-06" db="UniProtKB">
        <authorList>
            <consortium name="EnsemblMetazoa"/>
        </authorList>
    </citation>
    <scope>IDENTIFICATION</scope>
</reference>
<feature type="repeat" description="NHL" evidence="2">
    <location>
        <begin position="40"/>
        <end position="76"/>
    </location>
</feature>
<organism evidence="4 5">
    <name type="scientific">Amphimedon queenslandica</name>
    <name type="common">Sponge</name>
    <dbReference type="NCBI Taxonomy" id="400682"/>
    <lineage>
        <taxon>Eukaryota</taxon>
        <taxon>Metazoa</taxon>
        <taxon>Porifera</taxon>
        <taxon>Demospongiae</taxon>
        <taxon>Heteroscleromorpha</taxon>
        <taxon>Haplosclerida</taxon>
        <taxon>Niphatidae</taxon>
        <taxon>Amphimedon</taxon>
    </lineage>
</organism>
<dbReference type="PANTHER" id="PTHR24104:SF25">
    <property type="entry name" value="PROTEIN LIN-41"/>
    <property type="match status" value="1"/>
</dbReference>
<keyword evidence="1" id="KW-0677">Repeat</keyword>
<evidence type="ECO:0000256" key="3">
    <source>
        <dbReference type="SAM" id="MobiDB-lite"/>
    </source>
</evidence>
<evidence type="ECO:0008006" key="6">
    <source>
        <dbReference type="Google" id="ProtNLM"/>
    </source>
</evidence>
<evidence type="ECO:0000313" key="4">
    <source>
        <dbReference type="EnsemblMetazoa" id="XP_011407572.1"/>
    </source>
</evidence>
<evidence type="ECO:0000256" key="1">
    <source>
        <dbReference type="ARBA" id="ARBA00022737"/>
    </source>
</evidence>
<dbReference type="InterPro" id="IPR050952">
    <property type="entry name" value="TRIM-NHL_E3_ligases"/>
</dbReference>
<dbReference type="Gene3D" id="2.120.10.30">
    <property type="entry name" value="TolB, C-terminal domain"/>
    <property type="match status" value="2"/>
</dbReference>
<sequence>MDGYRKASFGKEGSGPLQFNGPDGIAISPITGQVYIADSGSANGQFQYPHEIAIDSQGLVYVTDFGNHRIQKFSPDGKFFNWFSTEGSGPGQLNSPYDITIDTAERKLSTSDVPPVLRIDDQLLSEDKVKEIKTGLSAMKTGVILDIFSYYR</sequence>
<evidence type="ECO:0000313" key="5">
    <source>
        <dbReference type="Proteomes" id="UP000007879"/>
    </source>
</evidence>
<proteinExistence type="predicted"/>
<dbReference type="PROSITE" id="PS51125">
    <property type="entry name" value="NHL"/>
    <property type="match status" value="2"/>
</dbReference>
<name>A0AAN0IR35_AMPQE</name>
<dbReference type="GO" id="GO:0043161">
    <property type="term" value="P:proteasome-mediated ubiquitin-dependent protein catabolic process"/>
    <property type="evidence" value="ECO:0007669"/>
    <property type="project" value="TreeGrafter"/>
</dbReference>
<dbReference type="GO" id="GO:0008270">
    <property type="term" value="F:zinc ion binding"/>
    <property type="evidence" value="ECO:0007669"/>
    <property type="project" value="UniProtKB-KW"/>
</dbReference>
<dbReference type="InterPro" id="IPR001258">
    <property type="entry name" value="NHL_repeat"/>
</dbReference>
<dbReference type="GO" id="GO:0000209">
    <property type="term" value="P:protein polyubiquitination"/>
    <property type="evidence" value="ECO:0007669"/>
    <property type="project" value="TreeGrafter"/>
</dbReference>
<protein>
    <recommendedName>
        <fullName evidence="6">Peptidylamidoglycolate lyase</fullName>
    </recommendedName>
</protein>
<dbReference type="InterPro" id="IPR011042">
    <property type="entry name" value="6-blade_b-propeller_TolB-like"/>
</dbReference>
<dbReference type="EnsemblMetazoa" id="XM_011409270.1">
    <property type="protein sequence ID" value="XP_011407572.1"/>
    <property type="gene ID" value="LOC105314861"/>
</dbReference>
<dbReference type="GO" id="GO:0061630">
    <property type="term" value="F:ubiquitin protein ligase activity"/>
    <property type="evidence" value="ECO:0007669"/>
    <property type="project" value="TreeGrafter"/>
</dbReference>
<feature type="repeat" description="NHL" evidence="2">
    <location>
        <begin position="6"/>
        <end position="39"/>
    </location>
</feature>
<reference evidence="5" key="1">
    <citation type="journal article" date="2010" name="Nature">
        <title>The Amphimedon queenslandica genome and the evolution of animal complexity.</title>
        <authorList>
            <person name="Srivastava M."/>
            <person name="Simakov O."/>
            <person name="Chapman J."/>
            <person name="Fahey B."/>
            <person name="Gauthier M.E."/>
            <person name="Mitros T."/>
            <person name="Richards G.S."/>
            <person name="Conaco C."/>
            <person name="Dacre M."/>
            <person name="Hellsten U."/>
            <person name="Larroux C."/>
            <person name="Putnam N.H."/>
            <person name="Stanke M."/>
            <person name="Adamska M."/>
            <person name="Darling A."/>
            <person name="Degnan S.M."/>
            <person name="Oakley T.H."/>
            <person name="Plachetzki D.C."/>
            <person name="Zhai Y."/>
            <person name="Adamski M."/>
            <person name="Calcino A."/>
            <person name="Cummins S.F."/>
            <person name="Goodstein D.M."/>
            <person name="Harris C."/>
            <person name="Jackson D.J."/>
            <person name="Leys S.P."/>
            <person name="Shu S."/>
            <person name="Woodcroft B.J."/>
            <person name="Vervoort M."/>
            <person name="Kosik K.S."/>
            <person name="Manning G."/>
            <person name="Degnan B.M."/>
            <person name="Rokhsar D.S."/>
        </authorList>
    </citation>
    <scope>NUCLEOTIDE SEQUENCE [LARGE SCALE GENOMIC DNA]</scope>
</reference>
<dbReference type="SUPFAM" id="SSF63825">
    <property type="entry name" value="YWTD domain"/>
    <property type="match status" value="1"/>
</dbReference>